<dbReference type="Proteomes" id="UP000729701">
    <property type="component" value="Unassembled WGS sequence"/>
</dbReference>
<sequence>MPVWFLGYYPESYCNLFGCSWKFTVDEFETARKDIARLDAKVFQNKNAFTPLTQAEIVLKRAKEQFETATKAIDKEKAIASWQGAIDTLEQIPTKTLAGETAQTKLTAYKRDFDNARNSTFIAVAQEFDLEAEKIKQKQSETASQLWQQAINRLNEIPKDNPRYLDAQKLMVQYQVKQNTVVDPTSSTLIEAAKQFAFAAAKASQNPPHTTDEWEQVENLWSKTIEQLQNIRVQQPGYLEAQKLLATYESNLGIVKIRKQAETQSTETLKEALNDIRRFTANPPSDTNQFRAELQGIINQLQTIKPGTTAYKEAQQLLLSAQKRL</sequence>
<proteinExistence type="predicted"/>
<comment type="caution">
    <text evidence="2">The sequence shown here is derived from an EMBL/GenBank/DDBJ whole genome shotgun (WGS) entry which is preliminary data.</text>
</comment>
<dbReference type="AlphaFoldDB" id="A0A951QK06"/>
<evidence type="ECO:0000313" key="3">
    <source>
        <dbReference type="Proteomes" id="UP000729701"/>
    </source>
</evidence>
<gene>
    <name evidence="2" type="ORF">KME60_08510</name>
</gene>
<name>A0A951QK06_9CYAN</name>
<feature type="coiled-coil region" evidence="1">
    <location>
        <begin position="52"/>
        <end position="79"/>
    </location>
</feature>
<evidence type="ECO:0000256" key="1">
    <source>
        <dbReference type="SAM" id="Coils"/>
    </source>
</evidence>
<reference evidence="2" key="1">
    <citation type="submission" date="2021-05" db="EMBL/GenBank/DDBJ databases">
        <authorList>
            <person name="Pietrasiak N."/>
            <person name="Ward R."/>
            <person name="Stajich J.E."/>
            <person name="Kurbessoian T."/>
        </authorList>
    </citation>
    <scope>NUCLEOTIDE SEQUENCE</scope>
    <source>
        <strain evidence="2">GSE-NOS-MK-12-04C</strain>
    </source>
</reference>
<keyword evidence="1" id="KW-0175">Coiled coil</keyword>
<protein>
    <submittedName>
        <fullName evidence="2">Uncharacterized protein</fullName>
    </submittedName>
</protein>
<reference evidence="2" key="2">
    <citation type="journal article" date="2022" name="Microbiol. Resour. Announc.">
        <title>Metagenome Sequencing to Explore Phylogenomics of Terrestrial Cyanobacteria.</title>
        <authorList>
            <person name="Ward R.D."/>
            <person name="Stajich J.E."/>
            <person name="Johansen J.R."/>
            <person name="Huntemann M."/>
            <person name="Clum A."/>
            <person name="Foster B."/>
            <person name="Foster B."/>
            <person name="Roux S."/>
            <person name="Palaniappan K."/>
            <person name="Varghese N."/>
            <person name="Mukherjee S."/>
            <person name="Reddy T.B.K."/>
            <person name="Daum C."/>
            <person name="Copeland A."/>
            <person name="Chen I.A."/>
            <person name="Ivanova N.N."/>
            <person name="Kyrpides N.C."/>
            <person name="Shapiro N."/>
            <person name="Eloe-Fadrosh E.A."/>
            <person name="Pietrasiak N."/>
        </authorList>
    </citation>
    <scope>NUCLEOTIDE SEQUENCE</scope>
    <source>
        <strain evidence="2">GSE-NOS-MK-12-04C</strain>
    </source>
</reference>
<dbReference type="EMBL" id="JAHHGZ010000007">
    <property type="protein sequence ID" value="MBW4667457.1"/>
    <property type="molecule type" value="Genomic_DNA"/>
</dbReference>
<accession>A0A951QK06</accession>
<evidence type="ECO:0000313" key="2">
    <source>
        <dbReference type="EMBL" id="MBW4667457.1"/>
    </source>
</evidence>
<organism evidence="2 3">
    <name type="scientific">Cyanomargarita calcarea GSE-NOS-MK-12-04C</name>
    <dbReference type="NCBI Taxonomy" id="2839659"/>
    <lineage>
        <taxon>Bacteria</taxon>
        <taxon>Bacillati</taxon>
        <taxon>Cyanobacteriota</taxon>
        <taxon>Cyanophyceae</taxon>
        <taxon>Nostocales</taxon>
        <taxon>Cyanomargaritaceae</taxon>
        <taxon>Cyanomargarita</taxon>
    </lineage>
</organism>